<organism evidence="1">
    <name type="scientific">Neurospora crassa</name>
    <dbReference type="NCBI Taxonomy" id="5141"/>
    <lineage>
        <taxon>Eukaryota</taxon>
        <taxon>Fungi</taxon>
        <taxon>Dikarya</taxon>
        <taxon>Ascomycota</taxon>
        <taxon>Pezizomycotina</taxon>
        <taxon>Sordariomycetes</taxon>
        <taxon>Sordariomycetidae</taxon>
        <taxon>Sordariales</taxon>
        <taxon>Sordariaceae</taxon>
        <taxon>Neurospora</taxon>
    </lineage>
</organism>
<name>V9H0X7_NEUCS</name>
<accession>V9H0X7</accession>
<sequence>MPPAHISDNRPDTQPADYEGIIQGALHFAA</sequence>
<evidence type="ECO:0000313" key="1">
    <source>
        <dbReference type="EMBL" id="BAA33444.1"/>
    </source>
</evidence>
<protein>
    <submittedName>
        <fullName evidence="1">Neurospora crassa DNA for RNA polymerase I second-largest subunit</fullName>
    </submittedName>
</protein>
<reference evidence="1" key="1">
    <citation type="journal article" date="1998" name="Mol. Gen. Genet.">
        <title>Mutation of the gene for the second-largest subunit of RNA polymerase I prolongs the period length of the circadian conidiation rhythm in Neurospora crassa.</title>
        <authorList>
            <person name="Onai K."/>
            <person name="Katagiri S."/>
            <person name="Akiyama M."/>
            <person name="Nakashima H."/>
        </authorList>
    </citation>
    <scope>NUCLEOTIDE SEQUENCE</scope>
    <source>
        <strain evidence="1">Acr-2</strain>
    </source>
</reference>
<dbReference type="EMBL" id="AB006052">
    <property type="protein sequence ID" value="BAA33444.1"/>
    <property type="molecule type" value="Genomic_DNA"/>
</dbReference>
<dbReference type="AlphaFoldDB" id="V9H0X7"/>
<proteinExistence type="predicted"/>